<dbReference type="PANTHER" id="PTHR36848">
    <property type="entry name" value="DNA-BINDING PROTEIN (PUTATIVE SECRETED PROTEIN)-RELATED"/>
    <property type="match status" value="1"/>
</dbReference>
<dbReference type="OrthoDB" id="2588159at2759"/>
<dbReference type="AlphaFoldDB" id="H0ESI9"/>
<evidence type="ECO:0008006" key="3">
    <source>
        <dbReference type="Google" id="ProtNLM"/>
    </source>
</evidence>
<proteinExistence type="predicted"/>
<keyword evidence="2" id="KW-1185">Reference proteome</keyword>
<dbReference type="Proteomes" id="UP000005446">
    <property type="component" value="Unassembled WGS sequence"/>
</dbReference>
<name>H0ESI9_GLAL7</name>
<comment type="caution">
    <text evidence="1">The sequence shown here is derived from an EMBL/GenBank/DDBJ whole genome shotgun (WGS) entry which is preliminary data.</text>
</comment>
<dbReference type="Pfam" id="PF17132">
    <property type="entry name" value="Glyco_hydro_106"/>
    <property type="match status" value="1"/>
</dbReference>
<protein>
    <recommendedName>
        <fullName evidence="3">Secreted protein</fullName>
    </recommendedName>
</protein>
<dbReference type="PANTHER" id="PTHR36848:SF2">
    <property type="entry name" value="SECRETED PROTEIN"/>
    <property type="match status" value="1"/>
</dbReference>
<dbReference type="InterPro" id="IPR053161">
    <property type="entry name" value="Ulvan_degrading_GH"/>
</dbReference>
<gene>
    <name evidence="1" type="ORF">M7I_5678</name>
</gene>
<evidence type="ECO:0000313" key="1">
    <source>
        <dbReference type="EMBL" id="EHK98509.1"/>
    </source>
</evidence>
<reference evidence="1 2" key="1">
    <citation type="journal article" date="2012" name="Eukaryot. Cell">
        <title>Genome sequence of the fungus Glarea lozoyensis: the first genome sequence of a species from the Helotiaceae family.</title>
        <authorList>
            <person name="Youssar L."/>
            <person name="Gruening B.A."/>
            <person name="Erxleben A."/>
            <person name="Guenther S."/>
            <person name="Huettel W."/>
        </authorList>
    </citation>
    <scope>NUCLEOTIDE SEQUENCE [LARGE SCALE GENOMIC DNA]</scope>
    <source>
        <strain evidence="2">ATCC 74030 / MF5533</strain>
    </source>
</reference>
<evidence type="ECO:0000313" key="2">
    <source>
        <dbReference type="Proteomes" id="UP000005446"/>
    </source>
</evidence>
<dbReference type="HOGENOM" id="CLU_003772_0_1_1"/>
<dbReference type="InParanoid" id="H0ESI9"/>
<organism evidence="1 2">
    <name type="scientific">Glarea lozoyensis (strain ATCC 74030 / MF5533)</name>
    <dbReference type="NCBI Taxonomy" id="1104152"/>
    <lineage>
        <taxon>Eukaryota</taxon>
        <taxon>Fungi</taxon>
        <taxon>Dikarya</taxon>
        <taxon>Ascomycota</taxon>
        <taxon>Pezizomycotina</taxon>
        <taxon>Leotiomycetes</taxon>
        <taxon>Helotiales</taxon>
        <taxon>Helotiaceae</taxon>
        <taxon>Glarea</taxon>
    </lineage>
</organism>
<dbReference type="EMBL" id="AGUE01000147">
    <property type="protein sequence ID" value="EHK98509.1"/>
    <property type="molecule type" value="Genomic_DNA"/>
</dbReference>
<sequence length="901" mass="98248">MFRWWWPHGLVEIAEVQAEIDQIADAGFGGVEIEDVHHSTNANLLDPAGHGWATTPWIDAVYASLTRAKQRGLRTDIAAGPSWPAALPTITPDDEAAAQELVHGRAYVNATTNFQFSGELPHSYVEPEPGVTKEKLIAVQAWRINNASSPTARTMLLDSNTMIDLTSKVTDGKLSWTAPDRGNWVIMPFRTRGTGQMPEAGPHTSPLAYVIDHFSKAGADILTKFWDEKILTTRFHGFGSLFEDSLEFEATTYWTAAYPTEFRNRMGYDIMKYAPTIVREKEKFTIAFTDAEVTRGILNDFWDVLGALYIENHVVPVKEWCHSHGMQLRVQPYGLSTDAMGASAALDIAEGESLGFKNLDDYRSLAGGSNMGQHNIISNEAAAFATSAYTTTWERVLRTLNPIFAAGVNQQVLHGFSYLEAPSAAWPGFAAFTPYGSAGNIGYAESWGPRQPAWRHAPDISAYMGRVQFLMRRGVPKHDVGFFRQKGYIASGFGASYFSAAGTRAGWSMNFLAPSLLQLPIAKVSNKRLAPEGPNFGLLAFEGDAFSSQIPVVTLDTAQRMLSYAQAGLPVLVVGDWSTVRAYGYSEFNQSSQVASTFKQMLALPNVVNVPDRASMADGVAKLGVPTEVQHSDSSLIHIHRVDGRLDHYLFVTNSATEAVDQDVSVFRGSSQAVPYVLDAWTGTSKVLPVYTEVSASRISFRVKLRPGQSMLMTIVPMDFKAVHAVSSTGTVVVDSQQKMAIRSNVSGSYSTVFSNGKTSTTTVDASPSPIDLSSWTLDVEDFTPGPTNTTTTILRHKLDITAPLQPWTALPGLLDVSGIGTYSTTFNLPTTYPTQASNSSGFGASLEMSQFLGSFRIKVNGVQLPAVDQLTWTHDIGAWVKAGENKLEIEVAGIELVLEI</sequence>
<accession>H0ESI9</accession>